<dbReference type="PANTHER" id="PTHR20917">
    <property type="entry name" value="PNAS-RELATED"/>
    <property type="match status" value="1"/>
</dbReference>
<dbReference type="PhylomeDB" id="R7Q8H6"/>
<keyword evidence="10 14" id="KW-0175">Coiled coil</keyword>
<comment type="similarity">
    <text evidence="2">Belongs to the TMCO1 family.</text>
</comment>
<keyword evidence="17" id="KW-1185">Reference proteome</keyword>
<dbReference type="EMBL" id="HG001685">
    <property type="protein sequence ID" value="CDF34334.1"/>
    <property type="molecule type" value="Genomic_DNA"/>
</dbReference>
<keyword evidence="9 15" id="KW-1133">Transmembrane helix</keyword>
<organism evidence="16 17">
    <name type="scientific">Chondrus crispus</name>
    <name type="common">Carrageen Irish moss</name>
    <name type="synonym">Polymorpha crispa</name>
    <dbReference type="NCBI Taxonomy" id="2769"/>
    <lineage>
        <taxon>Eukaryota</taxon>
        <taxon>Rhodophyta</taxon>
        <taxon>Florideophyceae</taxon>
        <taxon>Rhodymeniophycidae</taxon>
        <taxon>Gigartinales</taxon>
        <taxon>Gigartinaceae</taxon>
        <taxon>Chondrus</taxon>
    </lineage>
</organism>
<evidence type="ECO:0000256" key="5">
    <source>
        <dbReference type="ARBA" id="ARBA00022673"/>
    </source>
</evidence>
<dbReference type="Pfam" id="PF01956">
    <property type="entry name" value="EMC3_TMCO1"/>
    <property type="match status" value="1"/>
</dbReference>
<dbReference type="RefSeq" id="XP_005714153.1">
    <property type="nucleotide sequence ID" value="XM_005714096.1"/>
</dbReference>
<proteinExistence type="inferred from homology"/>
<dbReference type="InterPro" id="IPR002809">
    <property type="entry name" value="EMC3/TMCO1"/>
</dbReference>
<reference evidence="17" key="1">
    <citation type="journal article" date="2013" name="Proc. Natl. Acad. Sci. U.S.A.">
        <title>Genome structure and metabolic features in the red seaweed Chondrus crispus shed light on evolution of the Archaeplastida.</title>
        <authorList>
            <person name="Collen J."/>
            <person name="Porcel B."/>
            <person name="Carre W."/>
            <person name="Ball S.G."/>
            <person name="Chaparro C."/>
            <person name="Tonon T."/>
            <person name="Barbeyron T."/>
            <person name="Michel G."/>
            <person name="Noel B."/>
            <person name="Valentin K."/>
            <person name="Elias M."/>
            <person name="Artiguenave F."/>
            <person name="Arun A."/>
            <person name="Aury J.M."/>
            <person name="Barbosa-Neto J.F."/>
            <person name="Bothwell J.H."/>
            <person name="Bouget F.Y."/>
            <person name="Brillet L."/>
            <person name="Cabello-Hurtado F."/>
            <person name="Capella-Gutierrez S."/>
            <person name="Charrier B."/>
            <person name="Cladiere L."/>
            <person name="Cock J.M."/>
            <person name="Coelho S.M."/>
            <person name="Colleoni C."/>
            <person name="Czjzek M."/>
            <person name="Da Silva C."/>
            <person name="Delage L."/>
            <person name="Denoeud F."/>
            <person name="Deschamps P."/>
            <person name="Dittami S.M."/>
            <person name="Gabaldon T."/>
            <person name="Gachon C.M."/>
            <person name="Groisillier A."/>
            <person name="Herve C."/>
            <person name="Jabbari K."/>
            <person name="Katinka M."/>
            <person name="Kloareg B."/>
            <person name="Kowalczyk N."/>
            <person name="Labadie K."/>
            <person name="Leblanc C."/>
            <person name="Lopez P.J."/>
            <person name="McLachlan D.H."/>
            <person name="Meslet-Cladiere L."/>
            <person name="Moustafa A."/>
            <person name="Nehr Z."/>
            <person name="Nyvall Collen P."/>
            <person name="Panaud O."/>
            <person name="Partensky F."/>
            <person name="Poulain J."/>
            <person name="Rensing S.A."/>
            <person name="Rousvoal S."/>
            <person name="Samson G."/>
            <person name="Symeonidi A."/>
            <person name="Weissenbach J."/>
            <person name="Zambounis A."/>
            <person name="Wincker P."/>
            <person name="Boyen C."/>
        </authorList>
    </citation>
    <scope>NUCLEOTIDE SEQUENCE [LARGE SCALE GENOMIC DNA]</scope>
    <source>
        <strain evidence="17">cv. Stackhouse</strain>
    </source>
</reference>
<evidence type="ECO:0000256" key="6">
    <source>
        <dbReference type="ARBA" id="ARBA00022692"/>
    </source>
</evidence>
<keyword evidence="7" id="KW-0256">Endoplasmic reticulum</keyword>
<dbReference type="OMA" id="CSISIRM"/>
<evidence type="ECO:0000256" key="1">
    <source>
        <dbReference type="ARBA" id="ARBA00004477"/>
    </source>
</evidence>
<sequence>MTLADAYGAFAIAGIVVCATLCAEFLTWMLVYSTDQYKKACDRVKELNKQLAKADAKVVSVDKRKKHDKLIESIEDDLKVASQSMDAVKLRGSILTGISFFFLYRVVAAAWTGVVVARLPFLPFKFIQTFASRGLDGKDKYSCSFGFIYTLCTIGIKANIPKAIGAVPVKSAFNASRMAARQQKKSEAASS</sequence>
<keyword evidence="4" id="KW-0109">Calcium transport</keyword>
<evidence type="ECO:0000256" key="12">
    <source>
        <dbReference type="ARBA" id="ARBA00023136"/>
    </source>
</evidence>
<dbReference type="SMART" id="SM01415">
    <property type="entry name" value="DUF106"/>
    <property type="match status" value="1"/>
</dbReference>
<evidence type="ECO:0000256" key="2">
    <source>
        <dbReference type="ARBA" id="ARBA00006537"/>
    </source>
</evidence>
<dbReference type="OrthoDB" id="342726at2759"/>
<dbReference type="GO" id="GO:0005262">
    <property type="term" value="F:calcium channel activity"/>
    <property type="evidence" value="ECO:0007669"/>
    <property type="project" value="UniProtKB-KW"/>
</dbReference>
<keyword evidence="12 15" id="KW-0472">Membrane</keyword>
<evidence type="ECO:0000256" key="9">
    <source>
        <dbReference type="ARBA" id="ARBA00022989"/>
    </source>
</evidence>
<evidence type="ECO:0000256" key="7">
    <source>
        <dbReference type="ARBA" id="ARBA00022824"/>
    </source>
</evidence>
<feature type="coiled-coil region" evidence="14">
    <location>
        <begin position="37"/>
        <end position="64"/>
    </location>
</feature>
<evidence type="ECO:0000256" key="14">
    <source>
        <dbReference type="SAM" id="Coils"/>
    </source>
</evidence>
<dbReference type="GO" id="GO:0005789">
    <property type="term" value="C:endoplasmic reticulum membrane"/>
    <property type="evidence" value="ECO:0007669"/>
    <property type="project" value="UniProtKB-SubCell"/>
</dbReference>
<feature type="transmembrane region" description="Helical" evidence="15">
    <location>
        <begin position="6"/>
        <end position="31"/>
    </location>
</feature>
<evidence type="ECO:0008006" key="18">
    <source>
        <dbReference type="Google" id="ProtNLM"/>
    </source>
</evidence>
<protein>
    <recommendedName>
        <fullName evidence="18">Calcium load-activated calcium channel</fullName>
    </recommendedName>
</protein>
<gene>
    <name evidence="16" type="ORF">CHC_T00002767001</name>
</gene>
<evidence type="ECO:0000256" key="4">
    <source>
        <dbReference type="ARBA" id="ARBA00022568"/>
    </source>
</evidence>
<dbReference type="InterPro" id="IPR008559">
    <property type="entry name" value="TMCO1"/>
</dbReference>
<evidence type="ECO:0000256" key="13">
    <source>
        <dbReference type="ARBA" id="ARBA00023303"/>
    </source>
</evidence>
<dbReference type="GO" id="GO:0032469">
    <property type="term" value="P:endoplasmic reticulum calcium ion homeostasis"/>
    <property type="evidence" value="ECO:0007669"/>
    <property type="project" value="InterPro"/>
</dbReference>
<evidence type="ECO:0000313" key="16">
    <source>
        <dbReference type="EMBL" id="CDF34334.1"/>
    </source>
</evidence>
<evidence type="ECO:0000256" key="3">
    <source>
        <dbReference type="ARBA" id="ARBA00022448"/>
    </source>
</evidence>
<keyword evidence="3" id="KW-0813">Transport</keyword>
<dbReference type="AlphaFoldDB" id="R7Q8H6"/>
<keyword evidence="11" id="KW-0406">Ion transport</keyword>
<keyword evidence="8" id="KW-0106">Calcium</keyword>
<evidence type="ECO:0000256" key="15">
    <source>
        <dbReference type="SAM" id="Phobius"/>
    </source>
</evidence>
<evidence type="ECO:0000256" key="11">
    <source>
        <dbReference type="ARBA" id="ARBA00023065"/>
    </source>
</evidence>
<dbReference type="Gramene" id="CDF34334">
    <property type="protein sequence ID" value="CDF34334"/>
    <property type="gene ID" value="CHC_T00002767001"/>
</dbReference>
<dbReference type="PANTHER" id="PTHR20917:SF0">
    <property type="entry name" value="CALCIUM LOAD-ACTIVATED CALCIUM CHANNEL"/>
    <property type="match status" value="1"/>
</dbReference>
<dbReference type="STRING" id="2769.R7Q8H6"/>
<dbReference type="GeneID" id="17321863"/>
<keyword evidence="13" id="KW-0407">Ion channel</keyword>
<keyword evidence="5" id="KW-0107">Calcium channel</keyword>
<accession>R7Q8H6</accession>
<comment type="subcellular location">
    <subcellularLocation>
        <location evidence="1">Endoplasmic reticulum membrane</location>
        <topology evidence="1">Multi-pass membrane protein</topology>
    </subcellularLocation>
</comment>
<evidence type="ECO:0000313" key="17">
    <source>
        <dbReference type="Proteomes" id="UP000012073"/>
    </source>
</evidence>
<dbReference type="KEGG" id="ccp:CHC_T00002767001"/>
<name>R7Q8H6_CHOCR</name>
<evidence type="ECO:0000256" key="10">
    <source>
        <dbReference type="ARBA" id="ARBA00023054"/>
    </source>
</evidence>
<dbReference type="Proteomes" id="UP000012073">
    <property type="component" value="Unassembled WGS sequence"/>
</dbReference>
<feature type="transmembrane region" description="Helical" evidence="15">
    <location>
        <begin position="94"/>
        <end position="117"/>
    </location>
</feature>
<evidence type="ECO:0000256" key="8">
    <source>
        <dbReference type="ARBA" id="ARBA00022837"/>
    </source>
</evidence>
<keyword evidence="6 15" id="KW-0812">Transmembrane</keyword>